<evidence type="ECO:0000313" key="4">
    <source>
        <dbReference type="Proteomes" id="UP001344658"/>
    </source>
</evidence>
<dbReference type="RefSeq" id="WP_330799509.1">
    <property type="nucleotide sequence ID" value="NZ_JAZEWV010000034.1"/>
</dbReference>
<feature type="region of interest" description="Disordered" evidence="1">
    <location>
        <begin position="335"/>
        <end position="386"/>
    </location>
</feature>
<evidence type="ECO:0000256" key="1">
    <source>
        <dbReference type="SAM" id="MobiDB-lite"/>
    </source>
</evidence>
<dbReference type="PROSITE" id="PS50043">
    <property type="entry name" value="HTH_LUXR_2"/>
    <property type="match status" value="1"/>
</dbReference>
<accession>A0ABU7PJ00</accession>
<protein>
    <submittedName>
        <fullName evidence="3">Helix-turn-helix transcriptional regulator</fullName>
    </submittedName>
</protein>
<dbReference type="EMBL" id="JAZEWV010000034">
    <property type="protein sequence ID" value="MEE4545808.1"/>
    <property type="molecule type" value="Genomic_DNA"/>
</dbReference>
<reference evidence="3 4" key="1">
    <citation type="submission" date="2023-12" db="EMBL/GenBank/DDBJ databases">
        <title>Streptomyces sp. V4-01.</title>
        <authorList>
            <person name="Somphong A."/>
            <person name="Phongsopitanun W."/>
        </authorList>
    </citation>
    <scope>NUCLEOTIDE SEQUENCE [LARGE SCALE GENOMIC DNA]</scope>
    <source>
        <strain evidence="3 4">V4-01</strain>
    </source>
</reference>
<dbReference type="CDD" id="cd06170">
    <property type="entry name" value="LuxR_C_like"/>
    <property type="match status" value="1"/>
</dbReference>
<feature type="domain" description="HTH luxR-type" evidence="2">
    <location>
        <begin position="261"/>
        <end position="326"/>
    </location>
</feature>
<dbReference type="Gene3D" id="1.10.10.10">
    <property type="entry name" value="Winged helix-like DNA-binding domain superfamily/Winged helix DNA-binding domain"/>
    <property type="match status" value="1"/>
</dbReference>
<dbReference type="PRINTS" id="PR00038">
    <property type="entry name" value="HTHLUXR"/>
</dbReference>
<dbReference type="Proteomes" id="UP001344658">
    <property type="component" value="Unassembled WGS sequence"/>
</dbReference>
<dbReference type="PANTHER" id="PTHR34293:SF1">
    <property type="entry name" value="HTH-TYPE TRANSCRIPTIONAL REGULATOR TRMBL2"/>
    <property type="match status" value="1"/>
</dbReference>
<feature type="compositionally biased region" description="Basic and acidic residues" evidence="1">
    <location>
        <begin position="351"/>
        <end position="363"/>
    </location>
</feature>
<evidence type="ECO:0000313" key="3">
    <source>
        <dbReference type="EMBL" id="MEE4545808.1"/>
    </source>
</evidence>
<dbReference type="InterPro" id="IPR000792">
    <property type="entry name" value="Tscrpt_reg_LuxR_C"/>
</dbReference>
<feature type="compositionally biased region" description="Basic and acidic residues" evidence="1">
    <location>
        <begin position="377"/>
        <end position="386"/>
    </location>
</feature>
<dbReference type="SUPFAM" id="SSF46894">
    <property type="entry name" value="C-terminal effector domain of the bipartite response regulators"/>
    <property type="match status" value="1"/>
</dbReference>
<dbReference type="InterPro" id="IPR016032">
    <property type="entry name" value="Sig_transdc_resp-reg_C-effctor"/>
</dbReference>
<feature type="compositionally biased region" description="Low complexity" evidence="1">
    <location>
        <begin position="335"/>
        <end position="349"/>
    </location>
</feature>
<dbReference type="InterPro" id="IPR051797">
    <property type="entry name" value="TrmB-like"/>
</dbReference>
<gene>
    <name evidence="3" type="ORF">V2S66_28050</name>
</gene>
<dbReference type="PANTHER" id="PTHR34293">
    <property type="entry name" value="HTH-TYPE TRANSCRIPTIONAL REGULATOR TRMBL2"/>
    <property type="match status" value="1"/>
</dbReference>
<sequence length="386" mass="41273">MPGDDELALAIYQALRAHGGFASEAELGRAAGVDGEQVRRGRRRLEELGLLQHGDGLLEPVEPETALLRTMTAYQASAAQQASAAASLQQLTDALMSVYRPAVAGDTSQVEVEFITGSRRKGRTLSELDATCRHGVDSMHPGPMPHASVLEASLERDEVTKARGIRLRSIYPLALLQNPRYVRYLQRLSDVGAEVRLLDHAPCDILIHDQSTACLPAAPGTLGGPMLLVRGTALVRVMSGFYEDFWLRATSLEQARAAADGGDSVAELTPQERTVIRLMAGGLSDDQIARKTGVHRRTVQRTVAKLMERLHASSRFEAGLKLAQSPEFARTLRVGSAAPGPAAGPTPAGQHPDDQHPADRHPAEQPSPDRPSAGSDAEAHAAGRSG</sequence>
<dbReference type="InterPro" id="IPR036388">
    <property type="entry name" value="WH-like_DNA-bd_sf"/>
</dbReference>
<organism evidence="3 4">
    <name type="scientific">Actinacidiphila polyblastidii</name>
    <dbReference type="NCBI Taxonomy" id="3110430"/>
    <lineage>
        <taxon>Bacteria</taxon>
        <taxon>Bacillati</taxon>
        <taxon>Actinomycetota</taxon>
        <taxon>Actinomycetes</taxon>
        <taxon>Kitasatosporales</taxon>
        <taxon>Streptomycetaceae</taxon>
        <taxon>Actinacidiphila</taxon>
    </lineage>
</organism>
<proteinExistence type="predicted"/>
<keyword evidence="4" id="KW-1185">Reference proteome</keyword>
<dbReference type="SMART" id="SM00421">
    <property type="entry name" value="HTH_LUXR"/>
    <property type="match status" value="1"/>
</dbReference>
<evidence type="ECO:0000259" key="2">
    <source>
        <dbReference type="PROSITE" id="PS50043"/>
    </source>
</evidence>
<comment type="caution">
    <text evidence="3">The sequence shown here is derived from an EMBL/GenBank/DDBJ whole genome shotgun (WGS) entry which is preliminary data.</text>
</comment>
<name>A0ABU7PJ00_9ACTN</name>
<dbReference type="Pfam" id="PF00196">
    <property type="entry name" value="GerE"/>
    <property type="match status" value="1"/>
</dbReference>